<dbReference type="AlphaFoldDB" id="A0A927D906"/>
<proteinExistence type="predicted"/>
<dbReference type="EMBL" id="JACTAG010000003">
    <property type="protein sequence ID" value="MBD3665969.1"/>
    <property type="molecule type" value="Genomic_DNA"/>
</dbReference>
<sequence length="402" mass="45534">MEDIEKFVELFDPLERENLTLLRDHRTGAVFIECHILASKITSLGTTDVPLDAEASAEYRANRDVVADHAAFEQMRSDAVEGRRFSNIVAEFDGEADEPLKIIGGQHRFEAISEAQEEDVDIEHGVKVYFQLDNEQRLDVQIISNTNISVSKELLDRMFETLAGAELRDWCQKCGLLEKKQDFADKPGRSNPITVKEARSFITNYYLGKAVDSADWASRDTTPQLVESGKREPVIWRETKQRHPELWKDPKLRGAGKAFAALRAAQMAAFYDNTKDKYMGPADYRHKAKNLALLAGWAFVAGCLSENLTRLKRHYSLAEKGKSKDPLRADLLANGRHSTDPANYRGLGYRSDPKERGRFAELFWLQAEKGLGISKKGIELAIQEYEAKQANLRARAMRDKLK</sequence>
<evidence type="ECO:0000313" key="1">
    <source>
        <dbReference type="EMBL" id="MBD3665969.1"/>
    </source>
</evidence>
<evidence type="ECO:0000313" key="2">
    <source>
        <dbReference type="Proteomes" id="UP000635142"/>
    </source>
</evidence>
<dbReference type="Proteomes" id="UP000635142">
    <property type="component" value="Unassembled WGS sequence"/>
</dbReference>
<keyword evidence="2" id="KW-1185">Reference proteome</keyword>
<name>A0A927D906_9RHOB</name>
<reference evidence="1" key="1">
    <citation type="submission" date="2020-08" db="EMBL/GenBank/DDBJ databases">
        <title>Sulfitobacter aestuariivivens sp. nov., isolated from a tidal flat.</title>
        <authorList>
            <person name="Park S."/>
            <person name="Yoon J.-H."/>
        </authorList>
    </citation>
    <scope>NUCLEOTIDE SEQUENCE</scope>
    <source>
        <strain evidence="1">TSTF-M16</strain>
    </source>
</reference>
<gene>
    <name evidence="1" type="ORF">H9Q16_18685</name>
</gene>
<comment type="caution">
    <text evidence="1">The sequence shown here is derived from an EMBL/GenBank/DDBJ whole genome shotgun (WGS) entry which is preliminary data.</text>
</comment>
<protein>
    <submittedName>
        <fullName evidence="1">Uncharacterized protein</fullName>
    </submittedName>
</protein>
<organism evidence="1 2">
    <name type="scientific">Sulfitobacter aestuariivivens</name>
    <dbReference type="NCBI Taxonomy" id="2766981"/>
    <lineage>
        <taxon>Bacteria</taxon>
        <taxon>Pseudomonadati</taxon>
        <taxon>Pseudomonadota</taxon>
        <taxon>Alphaproteobacteria</taxon>
        <taxon>Rhodobacterales</taxon>
        <taxon>Roseobacteraceae</taxon>
        <taxon>Sulfitobacter</taxon>
    </lineage>
</organism>
<accession>A0A927D906</accession>